<dbReference type="PANTHER" id="PTHR47755:SF1">
    <property type="entry name" value="CELL DIVISION PROTEIN FTSX"/>
    <property type="match status" value="1"/>
</dbReference>
<feature type="transmembrane region" description="Helical" evidence="11">
    <location>
        <begin position="21"/>
        <end position="43"/>
    </location>
</feature>
<feature type="transmembrane region" description="Helical" evidence="11">
    <location>
        <begin position="273"/>
        <end position="296"/>
    </location>
</feature>
<evidence type="ECO:0000259" key="13">
    <source>
        <dbReference type="Pfam" id="PF18075"/>
    </source>
</evidence>
<keyword evidence="7 11" id="KW-1133">Transmembrane helix</keyword>
<dbReference type="Pfam" id="PF02687">
    <property type="entry name" value="FtsX"/>
    <property type="match status" value="1"/>
</dbReference>
<sequence length="302" mass="34312">MLTTLSRIVKSGWLNFWRNRWLSSSAISIMGLTIFVTTSLLLINVLTNSLVQILRDKIDISVYFNLETTEEQILETRKSLIDLEEVESVEYVSQEEALEKFEEKHQDNQLLMQSIQELDDNPLEASLNIKAGTASQYEQIVDFLNGSQYKEIIDKINYRQNQAVIARLSSITAVLQRSGVVVSIILALMAVLITFNTIRLAIYSSREEINVMKLVGAGHWHIRGPFIVEGAFYGLVAAVIVLIIFYPVLWLLSPKMTAFLPGSDLFYFFRINFWQILLLQIAVGVSLGVASSLVAIRRYLRD</sequence>
<dbReference type="PIRSF" id="PIRSF003097">
    <property type="entry name" value="FtsX"/>
    <property type="match status" value="1"/>
</dbReference>
<dbReference type="EMBL" id="MHNB01000022">
    <property type="protein sequence ID" value="OGZ36743.1"/>
    <property type="molecule type" value="Genomic_DNA"/>
</dbReference>
<proteinExistence type="inferred from homology"/>
<keyword evidence="4 10" id="KW-1003">Cell membrane</keyword>
<evidence type="ECO:0000256" key="7">
    <source>
        <dbReference type="ARBA" id="ARBA00022989"/>
    </source>
</evidence>
<feature type="domain" description="FtsX extracellular" evidence="13">
    <location>
        <begin position="59"/>
        <end position="146"/>
    </location>
</feature>
<keyword evidence="6 11" id="KW-0812">Transmembrane</keyword>
<evidence type="ECO:0000313" key="14">
    <source>
        <dbReference type="EMBL" id="OGZ36743.1"/>
    </source>
</evidence>
<comment type="similarity">
    <text evidence="2 10">Belongs to the ABC-4 integral membrane protein family. FtsX subfamily.</text>
</comment>
<feature type="transmembrane region" description="Helical" evidence="11">
    <location>
        <begin position="180"/>
        <end position="202"/>
    </location>
</feature>
<dbReference type="PANTHER" id="PTHR47755">
    <property type="entry name" value="CELL DIVISION PROTEIN FTSX"/>
    <property type="match status" value="1"/>
</dbReference>
<comment type="caution">
    <text evidence="14">The sequence shown here is derived from an EMBL/GenBank/DDBJ whole genome shotgun (WGS) entry which is preliminary data.</text>
</comment>
<evidence type="ECO:0000256" key="5">
    <source>
        <dbReference type="ARBA" id="ARBA00022618"/>
    </source>
</evidence>
<keyword evidence="8 10" id="KW-0472">Membrane</keyword>
<dbReference type="GO" id="GO:0005886">
    <property type="term" value="C:plasma membrane"/>
    <property type="evidence" value="ECO:0007669"/>
    <property type="project" value="UniProtKB-SubCell"/>
</dbReference>
<dbReference type="Gene3D" id="3.30.70.3040">
    <property type="match status" value="1"/>
</dbReference>
<evidence type="ECO:0000256" key="1">
    <source>
        <dbReference type="ARBA" id="ARBA00004651"/>
    </source>
</evidence>
<evidence type="ECO:0000256" key="3">
    <source>
        <dbReference type="ARBA" id="ARBA00021907"/>
    </source>
</evidence>
<evidence type="ECO:0000256" key="10">
    <source>
        <dbReference type="PIRNR" id="PIRNR003097"/>
    </source>
</evidence>
<evidence type="ECO:0000256" key="4">
    <source>
        <dbReference type="ARBA" id="ARBA00022475"/>
    </source>
</evidence>
<dbReference type="InterPro" id="IPR040690">
    <property type="entry name" value="FtsX_ECD"/>
</dbReference>
<name>A0A1G2FFC4_9BACT</name>
<keyword evidence="9 10" id="KW-0131">Cell cycle</keyword>
<gene>
    <name evidence="14" type="ORF">A3J64_03375</name>
</gene>
<dbReference type="Proteomes" id="UP000177061">
    <property type="component" value="Unassembled WGS sequence"/>
</dbReference>
<evidence type="ECO:0000259" key="12">
    <source>
        <dbReference type="Pfam" id="PF02687"/>
    </source>
</evidence>
<evidence type="ECO:0000256" key="6">
    <source>
        <dbReference type="ARBA" id="ARBA00022692"/>
    </source>
</evidence>
<feature type="domain" description="ABC3 transporter permease C-terminal" evidence="12">
    <location>
        <begin position="181"/>
        <end position="301"/>
    </location>
</feature>
<evidence type="ECO:0000313" key="15">
    <source>
        <dbReference type="Proteomes" id="UP000177061"/>
    </source>
</evidence>
<reference evidence="14 15" key="1">
    <citation type="journal article" date="2016" name="Nat. Commun.">
        <title>Thousands of microbial genomes shed light on interconnected biogeochemical processes in an aquifer system.</title>
        <authorList>
            <person name="Anantharaman K."/>
            <person name="Brown C.T."/>
            <person name="Hug L.A."/>
            <person name="Sharon I."/>
            <person name="Castelle C.J."/>
            <person name="Probst A.J."/>
            <person name="Thomas B.C."/>
            <person name="Singh A."/>
            <person name="Wilkins M.J."/>
            <person name="Karaoz U."/>
            <person name="Brodie E.L."/>
            <person name="Williams K.H."/>
            <person name="Hubbard S.S."/>
            <person name="Banfield J.F."/>
        </authorList>
    </citation>
    <scope>NUCLEOTIDE SEQUENCE [LARGE SCALE GENOMIC DNA]</scope>
</reference>
<dbReference type="AlphaFoldDB" id="A0A1G2FFC4"/>
<evidence type="ECO:0000256" key="11">
    <source>
        <dbReference type="SAM" id="Phobius"/>
    </source>
</evidence>
<keyword evidence="5 10" id="KW-0132">Cell division</keyword>
<feature type="transmembrane region" description="Helical" evidence="11">
    <location>
        <begin position="231"/>
        <end position="253"/>
    </location>
</feature>
<accession>A0A1G2FFC4</accession>
<evidence type="ECO:0000256" key="2">
    <source>
        <dbReference type="ARBA" id="ARBA00007379"/>
    </source>
</evidence>
<dbReference type="STRING" id="1801997.A3J64_03375"/>
<dbReference type="InterPro" id="IPR004513">
    <property type="entry name" value="FtsX"/>
</dbReference>
<dbReference type="GO" id="GO:0051301">
    <property type="term" value="P:cell division"/>
    <property type="evidence" value="ECO:0007669"/>
    <property type="project" value="UniProtKB-KW"/>
</dbReference>
<comment type="subcellular location">
    <subcellularLocation>
        <location evidence="1">Cell membrane</location>
        <topology evidence="1">Multi-pass membrane protein</topology>
    </subcellularLocation>
</comment>
<protein>
    <recommendedName>
        <fullName evidence="3 10">Cell division protein FtsX</fullName>
    </recommendedName>
</protein>
<organism evidence="14 15">
    <name type="scientific">Candidatus Portnoybacteria bacterium RIFCSPHIGHO2_12_FULL_38_9</name>
    <dbReference type="NCBI Taxonomy" id="1801997"/>
    <lineage>
        <taxon>Bacteria</taxon>
        <taxon>Candidatus Portnoyibacteriota</taxon>
    </lineage>
</organism>
<dbReference type="Pfam" id="PF18075">
    <property type="entry name" value="FtsX_ECD"/>
    <property type="match status" value="1"/>
</dbReference>
<dbReference type="InterPro" id="IPR003838">
    <property type="entry name" value="ABC3_permease_C"/>
</dbReference>
<evidence type="ECO:0000256" key="9">
    <source>
        <dbReference type="ARBA" id="ARBA00023306"/>
    </source>
</evidence>
<evidence type="ECO:0000256" key="8">
    <source>
        <dbReference type="ARBA" id="ARBA00023136"/>
    </source>
</evidence>